<feature type="domain" description="Thioredoxin" evidence="1">
    <location>
        <begin position="10"/>
        <end position="170"/>
    </location>
</feature>
<accession>A0A4R9K0B1</accession>
<dbReference type="AlphaFoldDB" id="A0A4R9K0B1"/>
<dbReference type="GO" id="GO:0016491">
    <property type="term" value="F:oxidoreductase activity"/>
    <property type="evidence" value="ECO:0007669"/>
    <property type="project" value="InterPro"/>
</dbReference>
<dbReference type="Proteomes" id="UP000297693">
    <property type="component" value="Unassembled WGS sequence"/>
</dbReference>
<dbReference type="InterPro" id="IPR036249">
    <property type="entry name" value="Thioredoxin-like_sf"/>
</dbReference>
<dbReference type="InterPro" id="IPR000866">
    <property type="entry name" value="AhpC/TSA"/>
</dbReference>
<sequence length="174" mass="20211">MKLKDWFMMQFDGSVDPSIQTLPLDYKVRDWELILTSNQKIKISDIIKRGPLILVFIRGTWCPFCQIHLKNLSEWATRLNEKEGNVIVVSTEPLISLKSWLNLNPMNFIFASDSSMELCHYFGVRIAPNDFAQAATFLIDSDFTIRLAYKGKRTQKYFDEVESVMKHEIHSSKS</sequence>
<dbReference type="InterPro" id="IPR050553">
    <property type="entry name" value="Thioredoxin_ResA/DsbE_sf"/>
</dbReference>
<dbReference type="RefSeq" id="WP_135623606.1">
    <property type="nucleotide sequence ID" value="NZ_RQGD01000025.1"/>
</dbReference>
<organism evidence="2 3">
    <name type="scientific">Leptospira ognonensis</name>
    <dbReference type="NCBI Taxonomy" id="2484945"/>
    <lineage>
        <taxon>Bacteria</taxon>
        <taxon>Pseudomonadati</taxon>
        <taxon>Spirochaetota</taxon>
        <taxon>Spirochaetia</taxon>
        <taxon>Leptospirales</taxon>
        <taxon>Leptospiraceae</taxon>
        <taxon>Leptospira</taxon>
    </lineage>
</organism>
<gene>
    <name evidence="2" type="ORF">EHQ58_09180</name>
</gene>
<keyword evidence="3" id="KW-1185">Reference proteome</keyword>
<evidence type="ECO:0000259" key="1">
    <source>
        <dbReference type="PROSITE" id="PS51352"/>
    </source>
</evidence>
<dbReference type="PANTHER" id="PTHR42852">
    <property type="entry name" value="THIOL:DISULFIDE INTERCHANGE PROTEIN DSBE"/>
    <property type="match status" value="1"/>
</dbReference>
<protein>
    <recommendedName>
        <fullName evidence="1">Thioredoxin domain-containing protein</fullName>
    </recommendedName>
</protein>
<comment type="caution">
    <text evidence="2">The sequence shown here is derived from an EMBL/GenBank/DDBJ whole genome shotgun (WGS) entry which is preliminary data.</text>
</comment>
<proteinExistence type="predicted"/>
<evidence type="ECO:0000313" key="2">
    <source>
        <dbReference type="EMBL" id="TGL59079.1"/>
    </source>
</evidence>
<dbReference type="SUPFAM" id="SSF52833">
    <property type="entry name" value="Thioredoxin-like"/>
    <property type="match status" value="1"/>
</dbReference>
<reference evidence="2" key="1">
    <citation type="journal article" date="2019" name="PLoS Negl. Trop. Dis.">
        <title>Revisiting the worldwide diversity of Leptospira species in the environment.</title>
        <authorList>
            <person name="Vincent A.T."/>
            <person name="Schiettekatte O."/>
            <person name="Bourhy P."/>
            <person name="Veyrier F.J."/>
            <person name="Picardeau M."/>
        </authorList>
    </citation>
    <scope>NUCLEOTIDE SEQUENCE [LARGE SCALE GENOMIC DNA]</scope>
    <source>
        <strain evidence="2">201702476</strain>
    </source>
</reference>
<dbReference type="OrthoDB" id="9809746at2"/>
<name>A0A4R9K0B1_9LEPT</name>
<dbReference type="PROSITE" id="PS51352">
    <property type="entry name" value="THIOREDOXIN_2"/>
    <property type="match status" value="1"/>
</dbReference>
<dbReference type="Pfam" id="PF00578">
    <property type="entry name" value="AhpC-TSA"/>
    <property type="match status" value="1"/>
</dbReference>
<dbReference type="GO" id="GO:0016209">
    <property type="term" value="F:antioxidant activity"/>
    <property type="evidence" value="ECO:0007669"/>
    <property type="project" value="InterPro"/>
</dbReference>
<dbReference type="EMBL" id="RQGD01000025">
    <property type="protein sequence ID" value="TGL59079.1"/>
    <property type="molecule type" value="Genomic_DNA"/>
</dbReference>
<dbReference type="InterPro" id="IPR013766">
    <property type="entry name" value="Thioredoxin_domain"/>
</dbReference>
<dbReference type="Gene3D" id="3.40.30.10">
    <property type="entry name" value="Glutaredoxin"/>
    <property type="match status" value="1"/>
</dbReference>
<evidence type="ECO:0000313" key="3">
    <source>
        <dbReference type="Proteomes" id="UP000297693"/>
    </source>
</evidence>